<evidence type="ECO:0000256" key="4">
    <source>
        <dbReference type="SAM" id="MobiDB-lite"/>
    </source>
</evidence>
<feature type="compositionally biased region" description="Basic residues" evidence="4">
    <location>
        <begin position="125"/>
        <end position="141"/>
    </location>
</feature>
<feature type="compositionally biased region" description="Basic residues" evidence="4">
    <location>
        <begin position="59"/>
        <end position="79"/>
    </location>
</feature>
<dbReference type="NCBIfam" id="TIGR00756">
    <property type="entry name" value="PPR"/>
    <property type="match status" value="1"/>
</dbReference>
<feature type="region of interest" description="Disordered" evidence="4">
    <location>
        <begin position="1"/>
        <end position="148"/>
    </location>
</feature>
<dbReference type="PRINTS" id="PR01217">
    <property type="entry name" value="PRICHEXTENSN"/>
</dbReference>
<sequence>MGCHSPPLPPPPPPPFSSSPSPSAILNPSDPSALSPPSKSPAPPSPSSNPSPPPPPPPTRRRRRRRRGSHRRHLPRRRALPLLPPRPPRPLPRRLLPLRVPLLRPPPLPPHSSSSPPTPLLATSPRHRPLRPSRPPRRRPPHLPLPPRPPSLNALLFACILSRNHDRVPRLFRDLPASHGINPNLDTYNTVLKSFSESGTSRSFFSVLDEMSRAKIKPNRTTFYTALAGFYKEERGEWTTTSNHGRSGARARRAEARPPGGFVEVHRKPVAAAEVMARNNKALNCRPRVFQNPRLVLRPDALLNTGDVFYIVPNRTLYRLLRTSKSVVKY</sequence>
<organism evidence="5">
    <name type="scientific">Ananas comosus var. bracteatus</name>
    <name type="common">red pineapple</name>
    <dbReference type="NCBI Taxonomy" id="296719"/>
    <lineage>
        <taxon>Eukaryota</taxon>
        <taxon>Viridiplantae</taxon>
        <taxon>Streptophyta</taxon>
        <taxon>Embryophyta</taxon>
        <taxon>Tracheophyta</taxon>
        <taxon>Spermatophyta</taxon>
        <taxon>Magnoliopsida</taxon>
        <taxon>Liliopsida</taxon>
        <taxon>Poales</taxon>
        <taxon>Bromeliaceae</taxon>
        <taxon>Bromelioideae</taxon>
        <taxon>Ananas</taxon>
    </lineage>
</organism>
<evidence type="ECO:0000256" key="2">
    <source>
        <dbReference type="ARBA" id="ARBA00022946"/>
    </source>
</evidence>
<dbReference type="EMBL" id="LR862135">
    <property type="protein sequence ID" value="CAD1841056.1"/>
    <property type="molecule type" value="Genomic_DNA"/>
</dbReference>
<dbReference type="PANTHER" id="PTHR47933">
    <property type="entry name" value="PENTATRICOPEPTIDE REPEAT-CONTAINING PROTEIN 1, MITOCHONDRIAL"/>
    <property type="match status" value="1"/>
</dbReference>
<keyword evidence="1" id="KW-0677">Repeat</keyword>
<dbReference type="PANTHER" id="PTHR47933:SF56">
    <property type="entry name" value="OS01G0793200 PROTEIN"/>
    <property type="match status" value="1"/>
</dbReference>
<feature type="compositionally biased region" description="Low complexity" evidence="4">
    <location>
        <begin position="111"/>
        <end position="124"/>
    </location>
</feature>
<dbReference type="InterPro" id="IPR051240">
    <property type="entry name" value="Mito_RNA-Proc/Resp"/>
</dbReference>
<keyword evidence="2" id="KW-0809">Transit peptide</keyword>
<evidence type="ECO:0008006" key="6">
    <source>
        <dbReference type="Google" id="ProtNLM"/>
    </source>
</evidence>
<accession>A0A6V7QDY4</accession>
<dbReference type="InterPro" id="IPR011990">
    <property type="entry name" value="TPR-like_helical_dom_sf"/>
</dbReference>
<evidence type="ECO:0000256" key="3">
    <source>
        <dbReference type="PROSITE-ProRule" id="PRU00708"/>
    </source>
</evidence>
<feature type="compositionally biased region" description="Pro residues" evidence="4">
    <location>
        <begin position="1"/>
        <end position="17"/>
    </location>
</feature>
<gene>
    <name evidence="5" type="ORF">CB5_LOCUS24267</name>
</gene>
<dbReference type="GO" id="GO:0003729">
    <property type="term" value="F:mRNA binding"/>
    <property type="evidence" value="ECO:0007669"/>
    <property type="project" value="TreeGrafter"/>
</dbReference>
<feature type="compositionally biased region" description="Pro residues" evidence="4">
    <location>
        <begin position="38"/>
        <end position="58"/>
    </location>
</feature>
<proteinExistence type="predicted"/>
<evidence type="ECO:0000256" key="1">
    <source>
        <dbReference type="ARBA" id="ARBA00022737"/>
    </source>
</evidence>
<feature type="region of interest" description="Disordered" evidence="4">
    <location>
        <begin position="239"/>
        <end position="258"/>
    </location>
</feature>
<dbReference type="Gene3D" id="1.25.40.10">
    <property type="entry name" value="Tetratricopeptide repeat domain"/>
    <property type="match status" value="1"/>
</dbReference>
<dbReference type="Pfam" id="PF13041">
    <property type="entry name" value="PPR_2"/>
    <property type="match status" value="1"/>
</dbReference>
<reference evidence="5" key="1">
    <citation type="submission" date="2020-07" db="EMBL/GenBank/DDBJ databases">
        <authorList>
            <person name="Lin J."/>
        </authorList>
    </citation>
    <scope>NUCLEOTIDE SEQUENCE</scope>
</reference>
<feature type="compositionally biased region" description="Low complexity" evidence="4">
    <location>
        <begin position="18"/>
        <end position="37"/>
    </location>
</feature>
<evidence type="ECO:0000313" key="5">
    <source>
        <dbReference type="EMBL" id="CAD1841056.1"/>
    </source>
</evidence>
<dbReference type="AlphaFoldDB" id="A0A6V7QDY4"/>
<protein>
    <recommendedName>
        <fullName evidence="6">Pentatricopeptide repeat-containing protein</fullName>
    </recommendedName>
</protein>
<feature type="compositionally biased region" description="Low complexity" evidence="4">
    <location>
        <begin position="93"/>
        <end position="102"/>
    </location>
</feature>
<feature type="repeat" description="PPR" evidence="3">
    <location>
        <begin position="184"/>
        <end position="218"/>
    </location>
</feature>
<dbReference type="PROSITE" id="PS51375">
    <property type="entry name" value="PPR"/>
    <property type="match status" value="1"/>
</dbReference>
<dbReference type="InterPro" id="IPR002885">
    <property type="entry name" value="PPR_rpt"/>
</dbReference>
<name>A0A6V7QDY4_ANACO</name>